<dbReference type="SUPFAM" id="SSF53597">
    <property type="entry name" value="Dihydrofolate reductase-like"/>
    <property type="match status" value="1"/>
</dbReference>
<evidence type="ECO:0000256" key="6">
    <source>
        <dbReference type="ARBA" id="ARBA00023002"/>
    </source>
</evidence>
<comment type="catalytic activity">
    <reaction evidence="8">
        <text>(6S)-5,6,7,8-tetrahydrofolate + NADP(+) = 7,8-dihydrofolate + NADPH + H(+)</text>
        <dbReference type="Rhea" id="RHEA:15009"/>
        <dbReference type="ChEBI" id="CHEBI:15378"/>
        <dbReference type="ChEBI" id="CHEBI:57451"/>
        <dbReference type="ChEBI" id="CHEBI:57453"/>
        <dbReference type="ChEBI" id="CHEBI:57783"/>
        <dbReference type="ChEBI" id="CHEBI:58349"/>
        <dbReference type="EC" id="1.5.1.3"/>
    </reaction>
</comment>
<proteinExistence type="inferred from homology"/>
<dbReference type="Gene3D" id="3.40.430.10">
    <property type="entry name" value="Dihydrofolate Reductase, subunit A"/>
    <property type="match status" value="1"/>
</dbReference>
<comment type="function">
    <text evidence="7">Key enzyme in folate metabolism. Catalyzes an essential reaction for de novo glycine and purine synthesis, and for DNA precursor synthesis.</text>
</comment>
<reference evidence="11" key="1">
    <citation type="submission" date="2022-01" db="EMBL/GenBank/DDBJ databases">
        <authorList>
            <person name="King R."/>
        </authorList>
    </citation>
    <scope>NUCLEOTIDE SEQUENCE</scope>
</reference>
<evidence type="ECO:0000256" key="5">
    <source>
        <dbReference type="ARBA" id="ARBA00022857"/>
    </source>
</evidence>
<keyword evidence="5" id="KW-0521">NADP</keyword>
<comment type="similarity">
    <text evidence="2 9">Belongs to the dihydrofolate reductase family.</text>
</comment>
<dbReference type="PRINTS" id="PR00070">
    <property type="entry name" value="DHFR"/>
</dbReference>
<dbReference type="EMBL" id="OV725081">
    <property type="protein sequence ID" value="CAH1401206.1"/>
    <property type="molecule type" value="Genomic_DNA"/>
</dbReference>
<dbReference type="GO" id="GO:0046655">
    <property type="term" value="P:folic acid metabolic process"/>
    <property type="evidence" value="ECO:0007669"/>
    <property type="project" value="TreeGrafter"/>
</dbReference>
<dbReference type="FunFam" id="3.40.430.10:FF:000002">
    <property type="entry name" value="Dihydrofolate reductase"/>
    <property type="match status" value="1"/>
</dbReference>
<evidence type="ECO:0000256" key="1">
    <source>
        <dbReference type="ARBA" id="ARBA00004903"/>
    </source>
</evidence>
<dbReference type="GO" id="GO:0046654">
    <property type="term" value="P:tetrahydrofolate biosynthetic process"/>
    <property type="evidence" value="ECO:0007669"/>
    <property type="project" value="InterPro"/>
</dbReference>
<evidence type="ECO:0000256" key="3">
    <source>
        <dbReference type="ARBA" id="ARBA00012856"/>
    </source>
</evidence>
<comment type="pathway">
    <text evidence="1">Cofactor biosynthesis; tetrahydrofolate biosynthesis; 5,6,7,8-tetrahydrofolate from 7,8-dihydrofolate: step 1/1.</text>
</comment>
<organism evidence="11 12">
    <name type="scientific">Nezara viridula</name>
    <name type="common">Southern green stink bug</name>
    <name type="synonym">Cimex viridulus</name>
    <dbReference type="NCBI Taxonomy" id="85310"/>
    <lineage>
        <taxon>Eukaryota</taxon>
        <taxon>Metazoa</taxon>
        <taxon>Ecdysozoa</taxon>
        <taxon>Arthropoda</taxon>
        <taxon>Hexapoda</taxon>
        <taxon>Insecta</taxon>
        <taxon>Pterygota</taxon>
        <taxon>Neoptera</taxon>
        <taxon>Paraneoptera</taxon>
        <taxon>Hemiptera</taxon>
        <taxon>Heteroptera</taxon>
        <taxon>Panheteroptera</taxon>
        <taxon>Pentatomomorpha</taxon>
        <taxon>Pentatomoidea</taxon>
        <taxon>Pentatomidae</taxon>
        <taxon>Pentatominae</taxon>
        <taxon>Nezara</taxon>
    </lineage>
</organism>
<keyword evidence="6" id="KW-0560">Oxidoreductase</keyword>
<keyword evidence="12" id="KW-1185">Reference proteome</keyword>
<evidence type="ECO:0000313" key="12">
    <source>
        <dbReference type="Proteomes" id="UP001152798"/>
    </source>
</evidence>
<evidence type="ECO:0000313" key="11">
    <source>
        <dbReference type="EMBL" id="CAH1401206.1"/>
    </source>
</evidence>
<sequence>MATFRLIAACDENMGIGNKGDLPWKLDKEFEYYQRITTETKDPKKQNAVVMGRKSWESVPLKDGPLAGRLNVVISTTIKDSGNPDVPVFKSLEEAMEALTTKPLSDKIEDVWIVGGGALYKEAMDSPMCDGIYLTRINAKYECDAFYPEIPSDYEEVHGVEGVPEELQHENGVTYRYTVLKRRK</sequence>
<feature type="domain" description="DHFR" evidence="10">
    <location>
        <begin position="3"/>
        <end position="182"/>
    </location>
</feature>
<dbReference type="InterPro" id="IPR017925">
    <property type="entry name" value="DHFR_CS"/>
</dbReference>
<evidence type="ECO:0000256" key="7">
    <source>
        <dbReference type="ARBA" id="ARBA00025067"/>
    </source>
</evidence>
<keyword evidence="4" id="KW-0554">One-carbon metabolism</keyword>
<dbReference type="GO" id="GO:0046452">
    <property type="term" value="P:dihydrofolate metabolic process"/>
    <property type="evidence" value="ECO:0007669"/>
    <property type="project" value="TreeGrafter"/>
</dbReference>
<evidence type="ECO:0000256" key="2">
    <source>
        <dbReference type="ARBA" id="ARBA00009539"/>
    </source>
</evidence>
<dbReference type="GO" id="GO:0005739">
    <property type="term" value="C:mitochondrion"/>
    <property type="evidence" value="ECO:0007669"/>
    <property type="project" value="TreeGrafter"/>
</dbReference>
<dbReference type="PROSITE" id="PS00075">
    <property type="entry name" value="DHFR_1"/>
    <property type="match status" value="1"/>
</dbReference>
<dbReference type="AlphaFoldDB" id="A0A9P0HFR8"/>
<protein>
    <recommendedName>
        <fullName evidence="3">dihydrofolate reductase</fullName>
        <ecNumber evidence="3">1.5.1.3</ecNumber>
    </recommendedName>
</protein>
<name>A0A9P0HFR8_NEZVI</name>
<dbReference type="InterPro" id="IPR012259">
    <property type="entry name" value="DHFR"/>
</dbReference>
<dbReference type="OrthoDB" id="4664297at2759"/>
<gene>
    <name evidence="11" type="ORF">NEZAVI_LOCUS10280</name>
</gene>
<dbReference type="GO" id="GO:0006730">
    <property type="term" value="P:one-carbon metabolic process"/>
    <property type="evidence" value="ECO:0007669"/>
    <property type="project" value="UniProtKB-KW"/>
</dbReference>
<dbReference type="GO" id="GO:0004146">
    <property type="term" value="F:dihydrofolate reductase activity"/>
    <property type="evidence" value="ECO:0007669"/>
    <property type="project" value="UniProtKB-EC"/>
</dbReference>
<dbReference type="PANTHER" id="PTHR48069:SF3">
    <property type="entry name" value="DIHYDROFOLATE REDUCTASE"/>
    <property type="match status" value="1"/>
</dbReference>
<dbReference type="EC" id="1.5.1.3" evidence="3"/>
<dbReference type="Pfam" id="PF00186">
    <property type="entry name" value="DHFR_1"/>
    <property type="match status" value="1"/>
</dbReference>
<evidence type="ECO:0000259" key="10">
    <source>
        <dbReference type="PROSITE" id="PS51330"/>
    </source>
</evidence>
<dbReference type="PANTHER" id="PTHR48069">
    <property type="entry name" value="DIHYDROFOLATE REDUCTASE"/>
    <property type="match status" value="1"/>
</dbReference>
<dbReference type="GO" id="GO:0050661">
    <property type="term" value="F:NADP binding"/>
    <property type="evidence" value="ECO:0007669"/>
    <property type="project" value="InterPro"/>
</dbReference>
<evidence type="ECO:0000256" key="4">
    <source>
        <dbReference type="ARBA" id="ARBA00022563"/>
    </source>
</evidence>
<dbReference type="Proteomes" id="UP001152798">
    <property type="component" value="Chromosome 5"/>
</dbReference>
<evidence type="ECO:0000256" key="8">
    <source>
        <dbReference type="ARBA" id="ARBA00048873"/>
    </source>
</evidence>
<evidence type="ECO:0000256" key="9">
    <source>
        <dbReference type="RuleBase" id="RU004474"/>
    </source>
</evidence>
<dbReference type="CDD" id="cd00209">
    <property type="entry name" value="DHFR"/>
    <property type="match status" value="1"/>
</dbReference>
<dbReference type="InterPro" id="IPR024072">
    <property type="entry name" value="DHFR-like_dom_sf"/>
</dbReference>
<dbReference type="InterPro" id="IPR001796">
    <property type="entry name" value="DHFR_dom"/>
</dbReference>
<accession>A0A9P0HFR8</accession>
<dbReference type="PROSITE" id="PS51330">
    <property type="entry name" value="DHFR_2"/>
    <property type="match status" value="1"/>
</dbReference>